<dbReference type="InterPro" id="IPR058512">
    <property type="entry name" value="DUF8199"/>
</dbReference>
<dbReference type="EMBL" id="JBHUOJ010000032">
    <property type="protein sequence ID" value="MFD2834549.1"/>
    <property type="molecule type" value="Genomic_DNA"/>
</dbReference>
<organism evidence="1 2">
    <name type="scientific">Christiangramia antarctica</name>
    <dbReference type="NCBI Taxonomy" id="2058158"/>
    <lineage>
        <taxon>Bacteria</taxon>
        <taxon>Pseudomonadati</taxon>
        <taxon>Bacteroidota</taxon>
        <taxon>Flavobacteriia</taxon>
        <taxon>Flavobacteriales</taxon>
        <taxon>Flavobacteriaceae</taxon>
        <taxon>Christiangramia</taxon>
    </lineage>
</organism>
<proteinExistence type="predicted"/>
<sequence>MKNIFRRILTVSLTVVVLFTTTSFKVDMHFCGNNLVDFSLFHNVQTCGMENEQPTNTCEKGFSKKPCCSDKQLVIEGQHDFKTSLDKLAYGHYAFVATFFSTYINLFDELDNNVIRFKDYSPPFLERDIQILDQVFLI</sequence>
<dbReference type="InterPro" id="IPR058060">
    <property type="entry name" value="HYC_CC_PP"/>
</dbReference>
<reference evidence="2" key="1">
    <citation type="journal article" date="2019" name="Int. J. Syst. Evol. Microbiol.">
        <title>The Global Catalogue of Microorganisms (GCM) 10K type strain sequencing project: providing services to taxonomists for standard genome sequencing and annotation.</title>
        <authorList>
            <consortium name="The Broad Institute Genomics Platform"/>
            <consortium name="The Broad Institute Genome Sequencing Center for Infectious Disease"/>
            <person name="Wu L."/>
            <person name="Ma J."/>
        </authorList>
    </citation>
    <scope>NUCLEOTIDE SEQUENCE [LARGE SCALE GENOMIC DNA]</scope>
    <source>
        <strain evidence="2">KCTC 52925</strain>
    </source>
</reference>
<comment type="caution">
    <text evidence="1">The sequence shown here is derived from an EMBL/GenBank/DDBJ whole genome shotgun (WGS) entry which is preliminary data.</text>
</comment>
<accession>A0ABW5XA40</accession>
<keyword evidence="2" id="KW-1185">Reference proteome</keyword>
<evidence type="ECO:0000313" key="2">
    <source>
        <dbReference type="Proteomes" id="UP001597438"/>
    </source>
</evidence>
<gene>
    <name evidence="1" type="ORF">ACFSYS_14755</name>
</gene>
<evidence type="ECO:0000313" key="1">
    <source>
        <dbReference type="EMBL" id="MFD2834549.1"/>
    </source>
</evidence>
<dbReference type="RefSeq" id="WP_251738827.1">
    <property type="nucleotide sequence ID" value="NZ_JBHUOJ010000032.1"/>
</dbReference>
<dbReference type="Proteomes" id="UP001597438">
    <property type="component" value="Unassembled WGS sequence"/>
</dbReference>
<name>A0ABW5XA40_9FLAO</name>
<protein>
    <recommendedName>
        <fullName evidence="3">Secreted protein</fullName>
    </recommendedName>
</protein>
<dbReference type="NCBIfam" id="NF047658">
    <property type="entry name" value="HYC_CC_PP"/>
    <property type="match status" value="1"/>
</dbReference>
<dbReference type="Pfam" id="PF26622">
    <property type="entry name" value="DUF8199"/>
    <property type="match status" value="1"/>
</dbReference>
<evidence type="ECO:0008006" key="3">
    <source>
        <dbReference type="Google" id="ProtNLM"/>
    </source>
</evidence>